<evidence type="ECO:0000313" key="6">
    <source>
        <dbReference type="Proteomes" id="UP000326169"/>
    </source>
</evidence>
<proteinExistence type="predicted"/>
<dbReference type="CDD" id="cd02440">
    <property type="entry name" value="AdoMet_MTases"/>
    <property type="match status" value="1"/>
</dbReference>
<evidence type="ECO:0000256" key="1">
    <source>
        <dbReference type="ARBA" id="ARBA00022603"/>
    </source>
</evidence>
<organism evidence="5 6">
    <name type="scientific">Limnospira platensis NIES-46</name>
    <dbReference type="NCBI Taxonomy" id="1236695"/>
    <lineage>
        <taxon>Bacteria</taxon>
        <taxon>Bacillati</taxon>
        <taxon>Cyanobacteriota</taxon>
        <taxon>Cyanophyceae</taxon>
        <taxon>Oscillatoriophycideae</taxon>
        <taxon>Oscillatoriales</taxon>
        <taxon>Sirenicapillariaceae</taxon>
        <taxon>Limnospira</taxon>
    </lineage>
</organism>
<sequence>MSLVPPNNLRQKIIEMVENSQSHPTAWFESLYAESQGDPSLIPWATLVAHPQLQQWLENHAIEDDNKTAVVLGCGLGDDAEALADFGFQVTAFDISPTAIAWCRERFPNSQVNYTVADLLDPDHNWREKFDFVLESRITQSMPLQVRSQAIKAIANLVAPDGILLLITRFRDTEAAPDGPPWPLSEAELSAFKTCGLTEINRHEFVAENRPDARQLCIEYKSINEPFS</sequence>
<feature type="domain" description="Methyltransferase type 11" evidence="4">
    <location>
        <begin position="72"/>
        <end position="165"/>
    </location>
</feature>
<reference evidence="5 6" key="1">
    <citation type="journal article" date="2019" name="J Genomics">
        <title>The Draft Genome of a Hydrogen-producing Cyanobacterium, Arthrospira platensis NIES-46.</title>
        <authorList>
            <person name="Suzuki S."/>
            <person name="Yamaguchi H."/>
            <person name="Kawachi M."/>
        </authorList>
    </citation>
    <scope>NUCLEOTIDE SEQUENCE [LARGE SCALE GENOMIC DNA]</scope>
    <source>
        <strain evidence="5 6">NIES-46</strain>
    </source>
</reference>
<dbReference type="Pfam" id="PF08241">
    <property type="entry name" value="Methyltransf_11"/>
    <property type="match status" value="1"/>
</dbReference>
<evidence type="ECO:0000259" key="4">
    <source>
        <dbReference type="Pfam" id="PF08241"/>
    </source>
</evidence>
<gene>
    <name evidence="5" type="ORF">NIES46_09980</name>
</gene>
<dbReference type="Gene3D" id="3.40.50.150">
    <property type="entry name" value="Vaccinia Virus protein VP39"/>
    <property type="match status" value="1"/>
</dbReference>
<protein>
    <submittedName>
        <fullName evidence="5">Methyltransferase</fullName>
    </submittedName>
</protein>
<evidence type="ECO:0000256" key="2">
    <source>
        <dbReference type="ARBA" id="ARBA00022679"/>
    </source>
</evidence>
<keyword evidence="3" id="KW-0949">S-adenosyl-L-methionine</keyword>
<dbReference type="InterPro" id="IPR013216">
    <property type="entry name" value="Methyltransf_11"/>
</dbReference>
<dbReference type="Proteomes" id="UP000326169">
    <property type="component" value="Unassembled WGS sequence"/>
</dbReference>
<name>A0A5M3T4Y4_LIMPL</name>
<dbReference type="GeneID" id="301681906"/>
<keyword evidence="2" id="KW-0808">Transferase</keyword>
<dbReference type="GO" id="GO:0032259">
    <property type="term" value="P:methylation"/>
    <property type="evidence" value="ECO:0007669"/>
    <property type="project" value="UniProtKB-KW"/>
</dbReference>
<dbReference type="PANTHER" id="PTHR43464">
    <property type="entry name" value="METHYLTRANSFERASE"/>
    <property type="match status" value="1"/>
</dbReference>
<evidence type="ECO:0000313" key="5">
    <source>
        <dbReference type="EMBL" id="GCE92950.1"/>
    </source>
</evidence>
<evidence type="ECO:0000256" key="3">
    <source>
        <dbReference type="ARBA" id="ARBA00022691"/>
    </source>
</evidence>
<dbReference type="SUPFAM" id="SSF53335">
    <property type="entry name" value="S-adenosyl-L-methionine-dependent methyltransferases"/>
    <property type="match status" value="1"/>
</dbReference>
<dbReference type="PANTHER" id="PTHR43464:SF19">
    <property type="entry name" value="UBIQUINONE BIOSYNTHESIS O-METHYLTRANSFERASE, MITOCHONDRIAL"/>
    <property type="match status" value="1"/>
</dbReference>
<dbReference type="InterPro" id="IPR029063">
    <property type="entry name" value="SAM-dependent_MTases_sf"/>
</dbReference>
<accession>A0A5M3T4Y4</accession>
<dbReference type="GO" id="GO:0008168">
    <property type="term" value="F:methyltransferase activity"/>
    <property type="evidence" value="ECO:0007669"/>
    <property type="project" value="UniProtKB-KW"/>
</dbReference>
<keyword evidence="1 5" id="KW-0489">Methyltransferase</keyword>
<dbReference type="EMBL" id="BIMW01000058">
    <property type="protein sequence ID" value="GCE92950.1"/>
    <property type="molecule type" value="Genomic_DNA"/>
</dbReference>
<comment type="caution">
    <text evidence="5">The sequence shown here is derived from an EMBL/GenBank/DDBJ whole genome shotgun (WGS) entry which is preliminary data.</text>
</comment>
<dbReference type="RefSeq" id="WP_014275417.1">
    <property type="nucleotide sequence ID" value="NZ_BIMW01000058.1"/>
</dbReference>
<keyword evidence="6" id="KW-1185">Reference proteome</keyword>